<dbReference type="RefSeq" id="WP_249749843.1">
    <property type="nucleotide sequence ID" value="NZ_CP097298.1"/>
</dbReference>
<accession>A0ABY4SI74</accession>
<keyword evidence="2" id="KW-1133">Transmembrane helix</keyword>
<sequence>MLLSILLIVVGLTVVDQGAAGRALRRWLVDAPARMLAGLSRRHIGAVALVGLLGLAAVLAFEAEGLRLFSMAAPELTAWAMMFDVAVVLDLMVLIVGLRAASAWRAVARQAAAVIRPVLNAARRIGTAATARARRPRKARPPRPGRDDVEPTPAFAWPQPA</sequence>
<evidence type="ECO:0000313" key="4">
    <source>
        <dbReference type="Proteomes" id="UP001055429"/>
    </source>
</evidence>
<evidence type="ECO:0000256" key="1">
    <source>
        <dbReference type="SAM" id="MobiDB-lite"/>
    </source>
</evidence>
<keyword evidence="2" id="KW-0472">Membrane</keyword>
<feature type="transmembrane region" description="Helical" evidence="2">
    <location>
        <begin position="76"/>
        <end position="98"/>
    </location>
</feature>
<dbReference type="EMBL" id="CP097649">
    <property type="protein sequence ID" value="URI14468.1"/>
    <property type="molecule type" value="Genomic_DNA"/>
</dbReference>
<gene>
    <name evidence="3" type="ORF">M8231_11635</name>
</gene>
<keyword evidence="2" id="KW-0812">Transmembrane</keyword>
<proteinExistence type="predicted"/>
<feature type="transmembrane region" description="Helical" evidence="2">
    <location>
        <begin position="44"/>
        <end position="64"/>
    </location>
</feature>
<protein>
    <submittedName>
        <fullName evidence="3">Uncharacterized protein</fullName>
    </submittedName>
</protein>
<dbReference type="Proteomes" id="UP001055429">
    <property type="component" value="Chromosome"/>
</dbReference>
<organism evidence="3 4">
    <name type="scientific">Brevundimonas albigilva</name>
    <dbReference type="NCBI Taxonomy" id="1312364"/>
    <lineage>
        <taxon>Bacteria</taxon>
        <taxon>Pseudomonadati</taxon>
        <taxon>Pseudomonadota</taxon>
        <taxon>Alphaproteobacteria</taxon>
        <taxon>Caulobacterales</taxon>
        <taxon>Caulobacteraceae</taxon>
        <taxon>Brevundimonas</taxon>
    </lineage>
</organism>
<evidence type="ECO:0000256" key="2">
    <source>
        <dbReference type="SAM" id="Phobius"/>
    </source>
</evidence>
<evidence type="ECO:0000313" key="3">
    <source>
        <dbReference type="EMBL" id="URI14468.1"/>
    </source>
</evidence>
<reference evidence="3" key="1">
    <citation type="submission" date="2022-05" db="EMBL/GenBank/DDBJ databases">
        <title>Brevundimonas albigilva TT17 genome sequence.</title>
        <authorList>
            <person name="Lee K."/>
            <person name="Son H."/>
        </authorList>
    </citation>
    <scope>NUCLEOTIDE SEQUENCE</scope>
    <source>
        <strain evidence="3">TT17</strain>
    </source>
</reference>
<feature type="compositionally biased region" description="Basic residues" evidence="1">
    <location>
        <begin position="132"/>
        <end position="143"/>
    </location>
</feature>
<name>A0ABY4SI74_9CAUL</name>
<feature type="region of interest" description="Disordered" evidence="1">
    <location>
        <begin position="129"/>
        <end position="161"/>
    </location>
</feature>
<keyword evidence="4" id="KW-1185">Reference proteome</keyword>